<dbReference type="InterPro" id="IPR017856">
    <property type="entry name" value="Integrase-like_N"/>
</dbReference>
<dbReference type="HAMAP" id="MF_00693">
    <property type="entry name" value="Transcrip_reg_TACO1"/>
    <property type="match status" value="1"/>
</dbReference>
<dbReference type="SUPFAM" id="SSF75625">
    <property type="entry name" value="YebC-like"/>
    <property type="match status" value="1"/>
</dbReference>
<dbReference type="FunFam" id="1.10.10.200:FF:000002">
    <property type="entry name" value="Probable transcriptional regulatory protein CLM62_37755"/>
    <property type="match status" value="1"/>
</dbReference>
<comment type="subcellular location">
    <subcellularLocation>
        <location evidence="6">Cytoplasm</location>
    </subcellularLocation>
</comment>
<dbReference type="InterPro" id="IPR029072">
    <property type="entry name" value="YebC-like"/>
</dbReference>
<dbReference type="Gene3D" id="1.10.10.200">
    <property type="match status" value="1"/>
</dbReference>
<dbReference type="NCBIfam" id="TIGR01033">
    <property type="entry name" value="YebC/PmpR family DNA-binding transcriptional regulator"/>
    <property type="match status" value="1"/>
</dbReference>
<keyword evidence="10" id="KW-1185">Reference proteome</keyword>
<evidence type="ECO:0000256" key="1">
    <source>
        <dbReference type="ARBA" id="ARBA00008724"/>
    </source>
</evidence>
<dbReference type="EMBL" id="LJCR01001006">
    <property type="protein sequence ID" value="KPV51238.1"/>
    <property type="molecule type" value="Genomic_DNA"/>
</dbReference>
<dbReference type="GO" id="GO:0006355">
    <property type="term" value="P:regulation of DNA-templated transcription"/>
    <property type="evidence" value="ECO:0007669"/>
    <property type="project" value="UniProtKB-UniRule"/>
</dbReference>
<dbReference type="PATRIC" id="fig|186479.3.peg.79"/>
<protein>
    <recommendedName>
        <fullName evidence="6">Probable transcriptional regulatory protein SE17_22375</fullName>
    </recommendedName>
</protein>
<gene>
    <name evidence="9" type="ORF">SE17_22375</name>
</gene>
<dbReference type="GO" id="GO:0003677">
    <property type="term" value="F:DNA binding"/>
    <property type="evidence" value="ECO:0007669"/>
    <property type="project" value="UniProtKB-UniRule"/>
</dbReference>
<name>A0A0P9CY07_9CHLR</name>
<evidence type="ECO:0000256" key="5">
    <source>
        <dbReference type="ARBA" id="ARBA00023163"/>
    </source>
</evidence>
<reference evidence="9 10" key="1">
    <citation type="submission" date="2015-09" db="EMBL/GenBank/DDBJ databases">
        <title>Draft genome sequence of Kouleothrix aurantiaca JCM 19913.</title>
        <authorList>
            <person name="Hemp J."/>
        </authorList>
    </citation>
    <scope>NUCLEOTIDE SEQUENCE [LARGE SCALE GENOMIC DNA]</scope>
    <source>
        <strain evidence="9 10">COM-B</strain>
    </source>
</reference>
<dbReference type="NCBIfam" id="NF001030">
    <property type="entry name" value="PRK00110.1"/>
    <property type="match status" value="1"/>
</dbReference>
<dbReference type="PANTHER" id="PTHR12532:SF6">
    <property type="entry name" value="TRANSCRIPTIONAL REGULATORY PROTEIN YEBC-RELATED"/>
    <property type="match status" value="1"/>
</dbReference>
<dbReference type="PANTHER" id="PTHR12532">
    <property type="entry name" value="TRANSLATIONAL ACTIVATOR OF CYTOCHROME C OXIDASE 1"/>
    <property type="match status" value="1"/>
</dbReference>
<evidence type="ECO:0000259" key="7">
    <source>
        <dbReference type="Pfam" id="PF01709"/>
    </source>
</evidence>
<keyword evidence="3 6" id="KW-0805">Transcription regulation</keyword>
<evidence type="ECO:0000256" key="6">
    <source>
        <dbReference type="HAMAP-Rule" id="MF_00693"/>
    </source>
</evidence>
<dbReference type="Pfam" id="PF01709">
    <property type="entry name" value="Transcrip_reg"/>
    <property type="match status" value="1"/>
</dbReference>
<comment type="similarity">
    <text evidence="1 6">Belongs to the TACO1 family.</text>
</comment>
<keyword evidence="2 6" id="KW-0963">Cytoplasm</keyword>
<organism evidence="9 10">
    <name type="scientific">Kouleothrix aurantiaca</name>
    <dbReference type="NCBI Taxonomy" id="186479"/>
    <lineage>
        <taxon>Bacteria</taxon>
        <taxon>Bacillati</taxon>
        <taxon>Chloroflexota</taxon>
        <taxon>Chloroflexia</taxon>
        <taxon>Chloroflexales</taxon>
        <taxon>Roseiflexineae</taxon>
        <taxon>Roseiflexaceae</taxon>
        <taxon>Kouleothrix</taxon>
    </lineage>
</organism>
<comment type="caution">
    <text evidence="9">The sequence shown here is derived from an EMBL/GenBank/DDBJ whole genome shotgun (WGS) entry which is preliminary data.</text>
</comment>
<evidence type="ECO:0000256" key="4">
    <source>
        <dbReference type="ARBA" id="ARBA00023125"/>
    </source>
</evidence>
<evidence type="ECO:0000259" key="8">
    <source>
        <dbReference type="Pfam" id="PF20772"/>
    </source>
</evidence>
<dbReference type="InterPro" id="IPR049083">
    <property type="entry name" value="TACO1_YebC_N"/>
</dbReference>
<keyword evidence="5 6" id="KW-0804">Transcription</keyword>
<dbReference type="GO" id="GO:0005829">
    <property type="term" value="C:cytosol"/>
    <property type="evidence" value="ECO:0007669"/>
    <property type="project" value="TreeGrafter"/>
</dbReference>
<dbReference type="InterPro" id="IPR026564">
    <property type="entry name" value="Transcrip_reg_TACO1-like_dom3"/>
</dbReference>
<evidence type="ECO:0000256" key="3">
    <source>
        <dbReference type="ARBA" id="ARBA00023015"/>
    </source>
</evidence>
<dbReference type="NCBIfam" id="NF009044">
    <property type="entry name" value="PRK12378.1"/>
    <property type="match status" value="1"/>
</dbReference>
<sequence>MSGHSKWHSIRRSKGILDQKRGQLFTKLARDITIAAREGGSGDPDANFRLRIAVDKAKGSNMPADNIQRAIDRGMGKNGEAKLEEIYYEGYAPGGVALMVETATDNRNRTNSEVRAAFSKAGGNPGEPGSVGWMFKTKGLITIDMTVKKLDPDEVMLTAIDAGADDVEVGDDIIEVYTEFQQLAAVRQALLAAGLPLSGAEKTMLATTTVKAEVDDGLRVMRLIEKLEDLDDVQKVYSNLEVTDELAEQFANL</sequence>
<evidence type="ECO:0000313" key="9">
    <source>
        <dbReference type="EMBL" id="KPV51238.1"/>
    </source>
</evidence>
<feature type="domain" description="TACO1/YebC-like N-terminal" evidence="8">
    <location>
        <begin position="5"/>
        <end position="77"/>
    </location>
</feature>
<feature type="domain" description="TACO1/YebC-like second and third" evidence="7">
    <location>
        <begin position="83"/>
        <end position="240"/>
    </location>
</feature>
<dbReference type="InterPro" id="IPR002876">
    <property type="entry name" value="Transcrip_reg_TACO1-like"/>
</dbReference>
<dbReference type="Pfam" id="PF20772">
    <property type="entry name" value="TACO1_YebC_N"/>
    <property type="match status" value="1"/>
</dbReference>
<dbReference type="InterPro" id="IPR048300">
    <property type="entry name" value="TACO1_YebC-like_2nd/3rd_dom"/>
</dbReference>
<keyword evidence="4 6" id="KW-0238">DNA-binding</keyword>
<dbReference type="AlphaFoldDB" id="A0A0P9CY07"/>
<evidence type="ECO:0000313" key="10">
    <source>
        <dbReference type="Proteomes" id="UP000050509"/>
    </source>
</evidence>
<dbReference type="Proteomes" id="UP000050509">
    <property type="component" value="Unassembled WGS sequence"/>
</dbReference>
<accession>A0A0P9CY07</accession>
<evidence type="ECO:0000256" key="2">
    <source>
        <dbReference type="ARBA" id="ARBA00022490"/>
    </source>
</evidence>
<proteinExistence type="inferred from homology"/>
<dbReference type="Gene3D" id="3.30.70.980">
    <property type="match status" value="2"/>
</dbReference>